<dbReference type="InterPro" id="IPR040107">
    <property type="entry name" value="Snu23"/>
</dbReference>
<dbReference type="SUPFAM" id="SSF57667">
    <property type="entry name" value="beta-beta-alpha zinc fingers"/>
    <property type="match status" value="1"/>
</dbReference>
<dbReference type="GO" id="GO:0005681">
    <property type="term" value="C:spliceosomal complex"/>
    <property type="evidence" value="ECO:0007669"/>
    <property type="project" value="InterPro"/>
</dbReference>
<evidence type="ECO:0000256" key="4">
    <source>
        <dbReference type="ARBA" id="ARBA00023242"/>
    </source>
</evidence>
<dbReference type="EMBL" id="WHVB01000005">
    <property type="protein sequence ID" value="KAF8482658.1"/>
    <property type="molecule type" value="Genomic_DNA"/>
</dbReference>
<dbReference type="GO" id="GO:0000398">
    <property type="term" value="P:mRNA splicing, via spliceosome"/>
    <property type="evidence" value="ECO:0007669"/>
    <property type="project" value="InterPro"/>
</dbReference>
<evidence type="ECO:0000256" key="1">
    <source>
        <dbReference type="ARBA" id="ARBA00022723"/>
    </source>
</evidence>
<dbReference type="OrthoDB" id="30343at2759"/>
<evidence type="ECO:0000313" key="9">
    <source>
        <dbReference type="Proteomes" id="UP000759537"/>
    </source>
</evidence>
<feature type="compositionally biased region" description="Basic and acidic residues" evidence="6">
    <location>
        <begin position="61"/>
        <end position="74"/>
    </location>
</feature>
<dbReference type="GO" id="GO:0046540">
    <property type="term" value="C:U4/U6 x U5 tri-snRNP complex"/>
    <property type="evidence" value="ECO:0007669"/>
    <property type="project" value="TreeGrafter"/>
</dbReference>
<feature type="region of interest" description="Disordered" evidence="6">
    <location>
        <begin position="1"/>
        <end position="74"/>
    </location>
</feature>
<dbReference type="GO" id="GO:0008270">
    <property type="term" value="F:zinc ion binding"/>
    <property type="evidence" value="ECO:0007669"/>
    <property type="project" value="UniProtKB-KW"/>
</dbReference>
<name>A0A9P5MZV1_9AGAM</name>
<dbReference type="InterPro" id="IPR003604">
    <property type="entry name" value="Matrin/U1-like-C_Znf_C2H2"/>
</dbReference>
<keyword evidence="3" id="KW-0862">Zinc</keyword>
<dbReference type="Pfam" id="PF12171">
    <property type="entry name" value="zf-C2H2_jaz"/>
    <property type="match status" value="1"/>
</dbReference>
<dbReference type="InterPro" id="IPR022755">
    <property type="entry name" value="Znf_C2H2_jaz"/>
</dbReference>
<evidence type="ECO:0000256" key="2">
    <source>
        <dbReference type="ARBA" id="ARBA00022771"/>
    </source>
</evidence>
<sequence length="229" mass="26175">MADSKQGAYATKAADTDFRRKWDKEEYAEKARKKDEDERERMQENEERMKQGKKPLKGKKKDLPRPTELMKRRDQDLELEKNLGKTMVVQNPGGRGPGQPGFYCEACNRTYKDSIGYLDHINGRAHLRALGQTTRLERSTLEQVRAKIASLRAQTKEASQAKAFDFDKRLAEIRDRELTVRAEKKAAKKAEREKARLELAQDAAAMQVDGDNDMMNMMGFSGFGSTKKP</sequence>
<comment type="caution">
    <text evidence="8">The sequence shown here is derived from an EMBL/GenBank/DDBJ whole genome shotgun (WGS) entry which is preliminary data.</text>
</comment>
<keyword evidence="5" id="KW-0175">Coiled coil</keyword>
<evidence type="ECO:0000256" key="3">
    <source>
        <dbReference type="ARBA" id="ARBA00022833"/>
    </source>
</evidence>
<evidence type="ECO:0000259" key="7">
    <source>
        <dbReference type="PROSITE" id="PS00028"/>
    </source>
</evidence>
<dbReference type="GO" id="GO:0003676">
    <property type="term" value="F:nucleic acid binding"/>
    <property type="evidence" value="ECO:0007669"/>
    <property type="project" value="InterPro"/>
</dbReference>
<feature type="coiled-coil region" evidence="5">
    <location>
        <begin position="141"/>
        <end position="207"/>
    </location>
</feature>
<evidence type="ECO:0000256" key="5">
    <source>
        <dbReference type="SAM" id="Coils"/>
    </source>
</evidence>
<evidence type="ECO:0000313" key="8">
    <source>
        <dbReference type="EMBL" id="KAF8482658.1"/>
    </source>
</evidence>
<keyword evidence="9" id="KW-1185">Reference proteome</keyword>
<keyword evidence="2" id="KW-0863">Zinc-finger</keyword>
<keyword evidence="1" id="KW-0479">Metal-binding</keyword>
<keyword evidence="4" id="KW-0539">Nucleus</keyword>
<reference evidence="8" key="2">
    <citation type="journal article" date="2020" name="Nat. Commun.">
        <title>Large-scale genome sequencing of mycorrhizal fungi provides insights into the early evolution of symbiotic traits.</title>
        <authorList>
            <person name="Miyauchi S."/>
            <person name="Kiss E."/>
            <person name="Kuo A."/>
            <person name="Drula E."/>
            <person name="Kohler A."/>
            <person name="Sanchez-Garcia M."/>
            <person name="Morin E."/>
            <person name="Andreopoulos B."/>
            <person name="Barry K.W."/>
            <person name="Bonito G."/>
            <person name="Buee M."/>
            <person name="Carver A."/>
            <person name="Chen C."/>
            <person name="Cichocki N."/>
            <person name="Clum A."/>
            <person name="Culley D."/>
            <person name="Crous P.W."/>
            <person name="Fauchery L."/>
            <person name="Girlanda M."/>
            <person name="Hayes R.D."/>
            <person name="Keri Z."/>
            <person name="LaButti K."/>
            <person name="Lipzen A."/>
            <person name="Lombard V."/>
            <person name="Magnuson J."/>
            <person name="Maillard F."/>
            <person name="Murat C."/>
            <person name="Nolan M."/>
            <person name="Ohm R.A."/>
            <person name="Pangilinan J."/>
            <person name="Pereira M.F."/>
            <person name="Perotto S."/>
            <person name="Peter M."/>
            <person name="Pfister S."/>
            <person name="Riley R."/>
            <person name="Sitrit Y."/>
            <person name="Stielow J.B."/>
            <person name="Szollosi G."/>
            <person name="Zifcakova L."/>
            <person name="Stursova M."/>
            <person name="Spatafora J.W."/>
            <person name="Tedersoo L."/>
            <person name="Vaario L.M."/>
            <person name="Yamada A."/>
            <person name="Yan M."/>
            <person name="Wang P."/>
            <person name="Xu J."/>
            <person name="Bruns T."/>
            <person name="Baldrian P."/>
            <person name="Vilgalys R."/>
            <person name="Dunand C."/>
            <person name="Henrissat B."/>
            <person name="Grigoriev I.V."/>
            <person name="Hibbett D."/>
            <person name="Nagy L.G."/>
            <person name="Martin F.M."/>
        </authorList>
    </citation>
    <scope>NUCLEOTIDE SEQUENCE</scope>
    <source>
        <strain evidence="8">Prilba</strain>
    </source>
</reference>
<proteinExistence type="predicted"/>
<accession>A0A9P5MZV1</accession>
<dbReference type="PANTHER" id="PTHR45986">
    <property type="entry name" value="ZINC FINGER MATRIN-TYPE PROTEIN 2"/>
    <property type="match status" value="1"/>
</dbReference>
<feature type="compositionally biased region" description="Basic residues" evidence="6">
    <location>
        <begin position="51"/>
        <end position="60"/>
    </location>
</feature>
<protein>
    <recommendedName>
        <fullName evidence="7">C2H2-type domain-containing protein</fullName>
    </recommendedName>
</protein>
<feature type="compositionally biased region" description="Basic and acidic residues" evidence="6">
    <location>
        <begin position="14"/>
        <end position="50"/>
    </location>
</feature>
<reference evidence="8" key="1">
    <citation type="submission" date="2019-10" db="EMBL/GenBank/DDBJ databases">
        <authorList>
            <consortium name="DOE Joint Genome Institute"/>
            <person name="Kuo A."/>
            <person name="Miyauchi S."/>
            <person name="Kiss E."/>
            <person name="Drula E."/>
            <person name="Kohler A."/>
            <person name="Sanchez-Garcia M."/>
            <person name="Andreopoulos B."/>
            <person name="Barry K.W."/>
            <person name="Bonito G."/>
            <person name="Buee M."/>
            <person name="Carver A."/>
            <person name="Chen C."/>
            <person name="Cichocki N."/>
            <person name="Clum A."/>
            <person name="Culley D."/>
            <person name="Crous P.W."/>
            <person name="Fauchery L."/>
            <person name="Girlanda M."/>
            <person name="Hayes R."/>
            <person name="Keri Z."/>
            <person name="LaButti K."/>
            <person name="Lipzen A."/>
            <person name="Lombard V."/>
            <person name="Magnuson J."/>
            <person name="Maillard F."/>
            <person name="Morin E."/>
            <person name="Murat C."/>
            <person name="Nolan M."/>
            <person name="Ohm R."/>
            <person name="Pangilinan J."/>
            <person name="Pereira M."/>
            <person name="Perotto S."/>
            <person name="Peter M."/>
            <person name="Riley R."/>
            <person name="Sitrit Y."/>
            <person name="Stielow B."/>
            <person name="Szollosi G."/>
            <person name="Zifcakova L."/>
            <person name="Stursova M."/>
            <person name="Spatafora J.W."/>
            <person name="Tedersoo L."/>
            <person name="Vaario L.-M."/>
            <person name="Yamada A."/>
            <person name="Yan M."/>
            <person name="Wang P."/>
            <person name="Xu J."/>
            <person name="Bruns T."/>
            <person name="Baldrian P."/>
            <person name="Vilgalys R."/>
            <person name="Henrissat B."/>
            <person name="Grigoriev I.V."/>
            <person name="Hibbett D."/>
            <person name="Nagy L.G."/>
            <person name="Martin F.M."/>
        </authorList>
    </citation>
    <scope>NUCLEOTIDE SEQUENCE</scope>
    <source>
        <strain evidence="8">Prilba</strain>
    </source>
</reference>
<dbReference type="Proteomes" id="UP000759537">
    <property type="component" value="Unassembled WGS sequence"/>
</dbReference>
<evidence type="ECO:0000256" key="6">
    <source>
        <dbReference type="SAM" id="MobiDB-lite"/>
    </source>
</evidence>
<feature type="domain" description="C2H2-type" evidence="7">
    <location>
        <begin position="104"/>
        <end position="126"/>
    </location>
</feature>
<gene>
    <name evidence="8" type="ORF">DFH94DRAFT_728786</name>
</gene>
<organism evidence="8 9">
    <name type="scientific">Russula ochroleuca</name>
    <dbReference type="NCBI Taxonomy" id="152965"/>
    <lineage>
        <taxon>Eukaryota</taxon>
        <taxon>Fungi</taxon>
        <taxon>Dikarya</taxon>
        <taxon>Basidiomycota</taxon>
        <taxon>Agaricomycotina</taxon>
        <taxon>Agaricomycetes</taxon>
        <taxon>Russulales</taxon>
        <taxon>Russulaceae</taxon>
        <taxon>Russula</taxon>
    </lineage>
</organism>
<dbReference type="InterPro" id="IPR013087">
    <property type="entry name" value="Znf_C2H2_type"/>
</dbReference>
<dbReference type="SMART" id="SM00451">
    <property type="entry name" value="ZnF_U1"/>
    <property type="match status" value="1"/>
</dbReference>
<dbReference type="AlphaFoldDB" id="A0A9P5MZV1"/>
<dbReference type="InterPro" id="IPR036236">
    <property type="entry name" value="Znf_C2H2_sf"/>
</dbReference>
<dbReference type="PROSITE" id="PS00028">
    <property type="entry name" value="ZINC_FINGER_C2H2_1"/>
    <property type="match status" value="1"/>
</dbReference>
<dbReference type="PANTHER" id="PTHR45986:SF1">
    <property type="entry name" value="ZINC FINGER MATRIN-TYPE PROTEIN 2"/>
    <property type="match status" value="1"/>
</dbReference>